<reference evidence="2 3" key="2">
    <citation type="journal article" date="2015" name="Stand. Genomic Sci.">
        <title>Draft genome sequence of marine-derived Streptomyces sp. TP-A0598, a producer of anti-MRSA antibiotic lydicamycins.</title>
        <authorList>
            <person name="Komaki H."/>
            <person name="Ichikawa N."/>
            <person name="Hosoyama A."/>
            <person name="Fujita N."/>
            <person name="Igarashi Y."/>
        </authorList>
    </citation>
    <scope>NUCLEOTIDE SEQUENCE [LARGE SCALE GENOMIC DNA]</scope>
    <source>
        <strain evidence="2 3">NBRC 110027</strain>
    </source>
</reference>
<feature type="region of interest" description="Disordered" evidence="1">
    <location>
        <begin position="1"/>
        <end position="59"/>
    </location>
</feature>
<sequence length="59" mass="6362">MAVGMSLGTTEALVEKGPARATERAVTKHTSRIFGKRRLPPSDDGNRRVPAVPAYLDRG</sequence>
<dbReference type="Proteomes" id="UP000048965">
    <property type="component" value="Unassembled WGS sequence"/>
</dbReference>
<gene>
    <name evidence="2" type="ORF">TPA0598_04_00330</name>
</gene>
<dbReference type="EMBL" id="BBNO01000004">
    <property type="protein sequence ID" value="GAO08397.1"/>
    <property type="molecule type" value="Genomic_DNA"/>
</dbReference>
<evidence type="ECO:0000313" key="3">
    <source>
        <dbReference type="Proteomes" id="UP000048965"/>
    </source>
</evidence>
<keyword evidence="3" id="KW-1185">Reference proteome</keyword>
<name>A0A0P4R662_9ACTN</name>
<feature type="compositionally biased region" description="Basic and acidic residues" evidence="1">
    <location>
        <begin position="13"/>
        <end position="26"/>
    </location>
</feature>
<feature type="compositionally biased region" description="Basic residues" evidence="1">
    <location>
        <begin position="27"/>
        <end position="39"/>
    </location>
</feature>
<comment type="caution">
    <text evidence="2">The sequence shown here is derived from an EMBL/GenBank/DDBJ whole genome shotgun (WGS) entry which is preliminary data.</text>
</comment>
<evidence type="ECO:0000313" key="2">
    <source>
        <dbReference type="EMBL" id="GAO08397.1"/>
    </source>
</evidence>
<reference evidence="3" key="1">
    <citation type="submission" date="2014-09" db="EMBL/GenBank/DDBJ databases">
        <title>Whole genome shotgun sequence of Streptomyces sp. NBRC 110027.</title>
        <authorList>
            <person name="Komaki H."/>
            <person name="Ichikawa N."/>
            <person name="Katano-Makiyama Y."/>
            <person name="Hosoyama A."/>
            <person name="Hashimoto M."/>
            <person name="Uohara A."/>
            <person name="Kitahashi Y."/>
            <person name="Ohji S."/>
            <person name="Kimura A."/>
            <person name="Yamazoe A."/>
            <person name="Igarashi Y."/>
            <person name="Fujita N."/>
        </authorList>
    </citation>
    <scope>NUCLEOTIDE SEQUENCE [LARGE SCALE GENOMIC DNA]</scope>
    <source>
        <strain evidence="3">NBRC 110027</strain>
    </source>
</reference>
<evidence type="ECO:0000256" key="1">
    <source>
        <dbReference type="SAM" id="MobiDB-lite"/>
    </source>
</evidence>
<accession>A0A0P4R662</accession>
<dbReference type="AlphaFoldDB" id="A0A0P4R662"/>
<protein>
    <submittedName>
        <fullName evidence="2">Two-component response regulator</fullName>
    </submittedName>
</protein>
<organism evidence="2 3">
    <name type="scientific">Streptomyces lydicamycinicus</name>
    <dbReference type="NCBI Taxonomy" id="1546107"/>
    <lineage>
        <taxon>Bacteria</taxon>
        <taxon>Bacillati</taxon>
        <taxon>Actinomycetota</taxon>
        <taxon>Actinomycetes</taxon>
        <taxon>Kitasatosporales</taxon>
        <taxon>Streptomycetaceae</taxon>
        <taxon>Streptomyces</taxon>
    </lineage>
</organism>
<proteinExistence type="predicted"/>